<reference evidence="7 8" key="1">
    <citation type="submission" date="2023-02" db="EMBL/GenBank/DDBJ databases">
        <title>Bacterial whole genome sequence for Curvibacter sp. HBC28.</title>
        <authorList>
            <person name="Le V."/>
            <person name="Ko S.-R."/>
            <person name="Ahn C.-Y."/>
            <person name="Oh H.-M."/>
        </authorList>
    </citation>
    <scope>NUCLEOTIDE SEQUENCE [LARGE SCALE GENOMIC DNA]</scope>
    <source>
        <strain evidence="7 8">HBC28</strain>
    </source>
</reference>
<feature type="domain" description="PDZ" evidence="6">
    <location>
        <begin position="242"/>
        <end position="300"/>
    </location>
</feature>
<accession>A0ABT5MJL3</accession>
<keyword evidence="2 7" id="KW-0645">Protease</keyword>
<evidence type="ECO:0000256" key="1">
    <source>
        <dbReference type="ARBA" id="ARBA00010541"/>
    </source>
</evidence>
<dbReference type="PANTHER" id="PTHR22939">
    <property type="entry name" value="SERINE PROTEASE FAMILY S1C HTRA-RELATED"/>
    <property type="match status" value="1"/>
</dbReference>
<evidence type="ECO:0000259" key="6">
    <source>
        <dbReference type="PROSITE" id="PS50106"/>
    </source>
</evidence>
<evidence type="ECO:0000256" key="4">
    <source>
        <dbReference type="ARBA" id="ARBA00022825"/>
    </source>
</evidence>
<comment type="similarity">
    <text evidence="1">Belongs to the peptidase S1C family.</text>
</comment>
<dbReference type="InterPro" id="IPR001478">
    <property type="entry name" value="PDZ"/>
</dbReference>
<feature type="signal peptide" evidence="5">
    <location>
        <begin position="1"/>
        <end position="26"/>
    </location>
</feature>
<dbReference type="InterPro" id="IPR009003">
    <property type="entry name" value="Peptidase_S1_PA"/>
</dbReference>
<dbReference type="InterPro" id="IPR036034">
    <property type="entry name" value="PDZ_sf"/>
</dbReference>
<dbReference type="Pfam" id="PF13365">
    <property type="entry name" value="Trypsin_2"/>
    <property type="match status" value="1"/>
</dbReference>
<dbReference type="PRINTS" id="PR00834">
    <property type="entry name" value="PROTEASES2C"/>
</dbReference>
<gene>
    <name evidence="7" type="ORF">PSQ39_18910</name>
</gene>
<keyword evidence="4" id="KW-0720">Serine protease</keyword>
<name>A0ABT5MJL3_9BURK</name>
<dbReference type="Pfam" id="PF13180">
    <property type="entry name" value="PDZ_2"/>
    <property type="match status" value="1"/>
</dbReference>
<dbReference type="PROSITE" id="PS50106">
    <property type="entry name" value="PDZ"/>
    <property type="match status" value="1"/>
</dbReference>
<organism evidence="7 8">
    <name type="scientific">Curvibacter microcysteis</name>
    <dbReference type="NCBI Taxonomy" id="3026419"/>
    <lineage>
        <taxon>Bacteria</taxon>
        <taxon>Pseudomonadati</taxon>
        <taxon>Pseudomonadota</taxon>
        <taxon>Betaproteobacteria</taxon>
        <taxon>Burkholderiales</taxon>
        <taxon>Comamonadaceae</taxon>
        <taxon>Curvibacter</taxon>
    </lineage>
</organism>
<keyword evidence="8" id="KW-1185">Reference proteome</keyword>
<keyword evidence="5" id="KW-0732">Signal</keyword>
<dbReference type="Gene3D" id="2.30.42.10">
    <property type="match status" value="1"/>
</dbReference>
<evidence type="ECO:0000256" key="3">
    <source>
        <dbReference type="ARBA" id="ARBA00022801"/>
    </source>
</evidence>
<sequence>MRSLNVLFCGLLTGLTLSLPVAPARAATASDELSVSTRLQALSRAHAAVVGLQVQAIEGAPSVETLGAQRSGTGVVIGPDGLTLTIGYLILEAEQLQITTADGKTLPARSVAYDPATGFGLVRPLLATPQLPAVPLGAVNSLQSGEALLTFTGASGEEAAEVAPTVLMSQRPFSGAWEYHLDAALFTSPPIARHSGAALFNQRGELLGIGSLRVPNAADPSRRLPGNLFVPVDLLRPVLAEMLNTGSSAQSQRPWLGLSSSEAAGRVQIIKVTEAGPADLAGLQAGDLVLGVDGQRVNSLESFYKTLWAHQALDQPIELTVMQGAELRQIKLLPSTRLRSLRRPEGI</sequence>
<feature type="chain" id="PRO_5045564481" evidence="5">
    <location>
        <begin position="27"/>
        <end position="347"/>
    </location>
</feature>
<dbReference type="PANTHER" id="PTHR22939:SF129">
    <property type="entry name" value="SERINE PROTEASE HTRA2, MITOCHONDRIAL"/>
    <property type="match status" value="1"/>
</dbReference>
<dbReference type="Gene3D" id="2.40.10.120">
    <property type="match status" value="1"/>
</dbReference>
<keyword evidence="3" id="KW-0378">Hydrolase</keyword>
<evidence type="ECO:0000256" key="2">
    <source>
        <dbReference type="ARBA" id="ARBA00022670"/>
    </source>
</evidence>
<dbReference type="SMART" id="SM00228">
    <property type="entry name" value="PDZ"/>
    <property type="match status" value="1"/>
</dbReference>
<dbReference type="GO" id="GO:0006508">
    <property type="term" value="P:proteolysis"/>
    <property type="evidence" value="ECO:0007669"/>
    <property type="project" value="UniProtKB-KW"/>
</dbReference>
<dbReference type="EMBL" id="JAQSIO010000009">
    <property type="protein sequence ID" value="MDD0816718.1"/>
    <property type="molecule type" value="Genomic_DNA"/>
</dbReference>
<dbReference type="SUPFAM" id="SSF50494">
    <property type="entry name" value="Trypsin-like serine proteases"/>
    <property type="match status" value="1"/>
</dbReference>
<dbReference type="SUPFAM" id="SSF50156">
    <property type="entry name" value="PDZ domain-like"/>
    <property type="match status" value="1"/>
</dbReference>
<evidence type="ECO:0000313" key="7">
    <source>
        <dbReference type="EMBL" id="MDD0816718.1"/>
    </source>
</evidence>
<comment type="caution">
    <text evidence="7">The sequence shown here is derived from an EMBL/GenBank/DDBJ whole genome shotgun (WGS) entry which is preliminary data.</text>
</comment>
<evidence type="ECO:0000313" key="8">
    <source>
        <dbReference type="Proteomes" id="UP001528672"/>
    </source>
</evidence>
<dbReference type="Proteomes" id="UP001528672">
    <property type="component" value="Unassembled WGS sequence"/>
</dbReference>
<dbReference type="InterPro" id="IPR001940">
    <property type="entry name" value="Peptidase_S1C"/>
</dbReference>
<proteinExistence type="inferred from homology"/>
<dbReference type="GO" id="GO:0008233">
    <property type="term" value="F:peptidase activity"/>
    <property type="evidence" value="ECO:0007669"/>
    <property type="project" value="UniProtKB-KW"/>
</dbReference>
<evidence type="ECO:0000256" key="5">
    <source>
        <dbReference type="SAM" id="SignalP"/>
    </source>
</evidence>
<dbReference type="RefSeq" id="WP_273928735.1">
    <property type="nucleotide sequence ID" value="NZ_JAQSIO010000009.1"/>
</dbReference>
<protein>
    <submittedName>
        <fullName evidence="7">S1C family serine protease</fullName>
    </submittedName>
</protein>